<name>A0A127M4C0_9GAMM</name>
<dbReference type="RefSeq" id="WP_008247343.1">
    <property type="nucleotide sequence ID" value="NZ_CP014544.1"/>
</dbReference>
<proteinExistence type="predicted"/>
<dbReference type="PANTHER" id="PTHR30204:SF93">
    <property type="entry name" value="HTH MERR-TYPE DOMAIN-CONTAINING PROTEIN"/>
    <property type="match status" value="1"/>
</dbReference>
<dbReference type="GO" id="GO:0003700">
    <property type="term" value="F:DNA-binding transcription factor activity"/>
    <property type="evidence" value="ECO:0007669"/>
    <property type="project" value="InterPro"/>
</dbReference>
<reference evidence="3 4" key="1">
    <citation type="submission" date="2015-12" db="EMBL/GenBank/DDBJ databases">
        <authorList>
            <person name="Shamseldin A."/>
            <person name="Moawad H."/>
            <person name="Abd El-Rahim W.M."/>
            <person name="Sadowsky M.J."/>
        </authorList>
    </citation>
    <scope>NUCLEOTIDE SEQUENCE [LARGE SCALE GENOMIC DNA]</scope>
    <source>
        <strain evidence="3 4">SM2</strain>
    </source>
</reference>
<evidence type="ECO:0000313" key="4">
    <source>
        <dbReference type="Proteomes" id="UP000074119"/>
    </source>
</evidence>
<evidence type="ECO:0000313" key="3">
    <source>
        <dbReference type="EMBL" id="AMO68088.1"/>
    </source>
</evidence>
<dbReference type="GO" id="GO:0003677">
    <property type="term" value="F:DNA binding"/>
    <property type="evidence" value="ECO:0007669"/>
    <property type="project" value="UniProtKB-KW"/>
</dbReference>
<dbReference type="KEGG" id="zal:AZF00_07110"/>
<dbReference type="Pfam" id="PF13411">
    <property type="entry name" value="MerR_1"/>
    <property type="match status" value="1"/>
</dbReference>
<evidence type="ECO:0000256" key="1">
    <source>
        <dbReference type="ARBA" id="ARBA00023125"/>
    </source>
</evidence>
<dbReference type="PANTHER" id="PTHR30204">
    <property type="entry name" value="REDOX-CYCLING DRUG-SENSING TRANSCRIPTIONAL ACTIVATOR SOXR"/>
    <property type="match status" value="1"/>
</dbReference>
<organism evidence="3 4">
    <name type="scientific">Zhongshania aliphaticivorans</name>
    <dbReference type="NCBI Taxonomy" id="1470434"/>
    <lineage>
        <taxon>Bacteria</taxon>
        <taxon>Pseudomonadati</taxon>
        <taxon>Pseudomonadota</taxon>
        <taxon>Gammaproteobacteria</taxon>
        <taxon>Cellvibrionales</taxon>
        <taxon>Spongiibacteraceae</taxon>
        <taxon>Zhongshania</taxon>
    </lineage>
</organism>
<dbReference type="PROSITE" id="PS50937">
    <property type="entry name" value="HTH_MERR_2"/>
    <property type="match status" value="1"/>
</dbReference>
<dbReference type="InterPro" id="IPR047057">
    <property type="entry name" value="MerR_fam"/>
</dbReference>
<dbReference type="EMBL" id="CP014544">
    <property type="protein sequence ID" value="AMO68088.1"/>
    <property type="molecule type" value="Genomic_DNA"/>
</dbReference>
<accession>A0A127M4C0</accession>
<dbReference type="Gene3D" id="1.10.1660.10">
    <property type="match status" value="1"/>
</dbReference>
<dbReference type="InterPro" id="IPR009061">
    <property type="entry name" value="DNA-bd_dom_put_sf"/>
</dbReference>
<dbReference type="SMART" id="SM00422">
    <property type="entry name" value="HTH_MERR"/>
    <property type="match status" value="1"/>
</dbReference>
<dbReference type="STRING" id="1470434.AZF00_07110"/>
<dbReference type="CDD" id="cd04778">
    <property type="entry name" value="HTH_MerR-like_sg2"/>
    <property type="match status" value="1"/>
</dbReference>
<dbReference type="Proteomes" id="UP000074119">
    <property type="component" value="Chromosome"/>
</dbReference>
<sequence>MSLTPLIAIDASFSENQRLQGSSLPIFLHRDGYPATMKFPEDTITSMAQLLPQTGQTEDHSEADAQRDYSVEQLAIAANTTVRNIRAYQDRGVLPPPALQGRKGIYNNQHLSRLRLIANLLDRGYTLSSIRELLSALEEGVGLSEILGIETAVNSPWTNEAPTTLPMTELVRMFGTKLTPSAIKTAHDLGLFSVSGSKMRISSMSTLKVAEELCGTGIPLDELLDILRMMRGNVQKVANEFVKLVSQHVLEPYAEQKLPPKEELPKIAELIWRLRPLAEKVVDAELGRAMEIAASRFLADTLETIMDDLPKE</sequence>
<dbReference type="InterPro" id="IPR000551">
    <property type="entry name" value="MerR-type_HTH_dom"/>
</dbReference>
<protein>
    <recommendedName>
        <fullName evidence="2">HTH merR-type domain-containing protein</fullName>
    </recommendedName>
</protein>
<feature type="domain" description="HTH merR-type" evidence="2">
    <location>
        <begin position="68"/>
        <end position="136"/>
    </location>
</feature>
<dbReference type="AlphaFoldDB" id="A0A127M4C0"/>
<evidence type="ECO:0000259" key="2">
    <source>
        <dbReference type="PROSITE" id="PS50937"/>
    </source>
</evidence>
<dbReference type="SUPFAM" id="SSF46955">
    <property type="entry name" value="Putative DNA-binding domain"/>
    <property type="match status" value="1"/>
</dbReference>
<gene>
    <name evidence="3" type="ORF">AZF00_07110</name>
</gene>
<keyword evidence="1" id="KW-0238">DNA-binding</keyword>